<feature type="compositionally biased region" description="Basic and acidic residues" evidence="1">
    <location>
        <begin position="53"/>
        <end position="73"/>
    </location>
</feature>
<sequence>MNEIPTRLDPTRPKVENRIGLSRSKLGFLTLGEEGKAKLIKTPSIFLSKAPTKPKEGDIDRSSRSNKHNHGENGGHSWRIPWGYESSGRSYLTDKHTPKRGRAAGDQCQSKIRNRDNRFERANLAQQDERTNNWYDDVPDTPFVDTITLINTPSGFAAPKLALYGFSNKEVNRFETTSSGSMT</sequence>
<keyword evidence="3" id="KW-1185">Reference proteome</keyword>
<comment type="caution">
    <text evidence="2">The sequence shown here is derived from an EMBL/GenBank/DDBJ whole genome shotgun (WGS) entry which is preliminary data.</text>
</comment>
<feature type="region of interest" description="Disordered" evidence="1">
    <location>
        <begin position="89"/>
        <end position="108"/>
    </location>
</feature>
<reference evidence="2" key="1">
    <citation type="submission" date="2020-03" db="EMBL/GenBank/DDBJ databases">
        <title>A high-quality chromosome-level genome assembly of a woody plant with both climbing and erect habits, Rhamnella rubrinervis.</title>
        <authorList>
            <person name="Lu Z."/>
            <person name="Yang Y."/>
            <person name="Zhu X."/>
            <person name="Sun Y."/>
        </authorList>
    </citation>
    <scope>NUCLEOTIDE SEQUENCE</scope>
    <source>
        <strain evidence="2">BYM</strain>
        <tissue evidence="2">Leaf</tissue>
    </source>
</reference>
<name>A0A8K0HTI6_9ROSA</name>
<dbReference type="AlphaFoldDB" id="A0A8K0HTI6"/>
<protein>
    <submittedName>
        <fullName evidence="2">Uncharacterized protein</fullName>
    </submittedName>
</protein>
<evidence type="ECO:0000313" key="2">
    <source>
        <dbReference type="EMBL" id="KAF3457755.1"/>
    </source>
</evidence>
<evidence type="ECO:0000256" key="1">
    <source>
        <dbReference type="SAM" id="MobiDB-lite"/>
    </source>
</evidence>
<dbReference type="EMBL" id="VOIH02000001">
    <property type="protein sequence ID" value="KAF3457755.1"/>
    <property type="molecule type" value="Genomic_DNA"/>
</dbReference>
<evidence type="ECO:0000313" key="3">
    <source>
        <dbReference type="Proteomes" id="UP000796880"/>
    </source>
</evidence>
<gene>
    <name evidence="2" type="ORF">FNV43_RR02414</name>
</gene>
<dbReference type="Proteomes" id="UP000796880">
    <property type="component" value="Unassembled WGS sequence"/>
</dbReference>
<proteinExistence type="predicted"/>
<accession>A0A8K0HTI6</accession>
<feature type="region of interest" description="Disordered" evidence="1">
    <location>
        <begin position="46"/>
        <end position="80"/>
    </location>
</feature>
<organism evidence="2 3">
    <name type="scientific">Rhamnella rubrinervis</name>
    <dbReference type="NCBI Taxonomy" id="2594499"/>
    <lineage>
        <taxon>Eukaryota</taxon>
        <taxon>Viridiplantae</taxon>
        <taxon>Streptophyta</taxon>
        <taxon>Embryophyta</taxon>
        <taxon>Tracheophyta</taxon>
        <taxon>Spermatophyta</taxon>
        <taxon>Magnoliopsida</taxon>
        <taxon>eudicotyledons</taxon>
        <taxon>Gunneridae</taxon>
        <taxon>Pentapetalae</taxon>
        <taxon>rosids</taxon>
        <taxon>fabids</taxon>
        <taxon>Rosales</taxon>
        <taxon>Rhamnaceae</taxon>
        <taxon>rhamnoid group</taxon>
        <taxon>Rhamneae</taxon>
        <taxon>Rhamnella</taxon>
    </lineage>
</organism>